<dbReference type="AlphaFoldDB" id="A0A9R0DFL3"/>
<feature type="signal peptide" evidence="1">
    <location>
        <begin position="1"/>
        <end position="18"/>
    </location>
</feature>
<gene>
    <name evidence="3" type="primary">LOC118276903</name>
</gene>
<dbReference type="Proteomes" id="UP000829999">
    <property type="component" value="Chromosome 17"/>
</dbReference>
<evidence type="ECO:0000313" key="3">
    <source>
        <dbReference type="RefSeq" id="XP_035451404.1"/>
    </source>
</evidence>
<dbReference type="GeneID" id="118276903"/>
<dbReference type="RefSeq" id="XP_035451404.1">
    <property type="nucleotide sequence ID" value="XM_035595511.2"/>
</dbReference>
<keyword evidence="1" id="KW-0732">Signal</keyword>
<sequence>MLAMLVVAALTRISCVHAMPYNQFGTHILKVFSEDDMTPDFRELLVSQDTQDPDVKVQTQATDEKTNITEETTMLDDTTSNTTEKLVLANVSVAVHQVSEEVLPQDKKIPNPNEEVDVVDREDHVTQYLSDLLVNTDSEITSLQATETEDDREGIDFTSVLRSQVS</sequence>
<protein>
    <submittedName>
        <fullName evidence="3">Uncharacterized protein LOC118276903 isoform X1</fullName>
    </submittedName>
</protein>
<proteinExistence type="predicted"/>
<keyword evidence="2" id="KW-1185">Reference proteome</keyword>
<reference evidence="3" key="1">
    <citation type="submission" date="2025-08" db="UniProtKB">
        <authorList>
            <consortium name="RefSeq"/>
        </authorList>
    </citation>
    <scope>IDENTIFICATION</scope>
    <source>
        <tissue evidence="3">Whole larval tissue</tissue>
    </source>
</reference>
<dbReference type="OrthoDB" id="7428923at2759"/>
<feature type="chain" id="PRO_5040386169" evidence="1">
    <location>
        <begin position="19"/>
        <end position="166"/>
    </location>
</feature>
<accession>A0A9R0DFL3</accession>
<evidence type="ECO:0000256" key="1">
    <source>
        <dbReference type="SAM" id="SignalP"/>
    </source>
</evidence>
<organism evidence="2 3">
    <name type="scientific">Spodoptera frugiperda</name>
    <name type="common">Fall armyworm</name>
    <dbReference type="NCBI Taxonomy" id="7108"/>
    <lineage>
        <taxon>Eukaryota</taxon>
        <taxon>Metazoa</taxon>
        <taxon>Ecdysozoa</taxon>
        <taxon>Arthropoda</taxon>
        <taxon>Hexapoda</taxon>
        <taxon>Insecta</taxon>
        <taxon>Pterygota</taxon>
        <taxon>Neoptera</taxon>
        <taxon>Endopterygota</taxon>
        <taxon>Lepidoptera</taxon>
        <taxon>Glossata</taxon>
        <taxon>Ditrysia</taxon>
        <taxon>Noctuoidea</taxon>
        <taxon>Noctuidae</taxon>
        <taxon>Amphipyrinae</taxon>
        <taxon>Spodoptera</taxon>
    </lineage>
</organism>
<name>A0A9R0DFL3_SPOFR</name>
<evidence type="ECO:0000313" key="2">
    <source>
        <dbReference type="Proteomes" id="UP000829999"/>
    </source>
</evidence>